<sequence length="208" mass="23426">MRTAIYVDGFNFYYRALKGTPYRWVDLHALATQLIKPTNQITLIRYFTARVKPHASKPDQHVRQDAYLTAIQEHIPCLKVHEGLFYSNKTRMPLANPQPGEPKTVEVIKTEEKGSDVNLAVHLVHDALTNAFDVALVISNDSDLAEAIRLARSTGKPVGVANPCADPNRKMTYQLYQAASFIRRIEAKHLKSSQLPDPVGITHKPSKW</sequence>
<dbReference type="Proteomes" id="UP000291286">
    <property type="component" value="Unassembled WGS sequence"/>
</dbReference>
<dbReference type="Pfam" id="PF01936">
    <property type="entry name" value="NYN"/>
    <property type="match status" value="1"/>
</dbReference>
<gene>
    <name evidence="2" type="ORF">EA661_17635</name>
</gene>
<dbReference type="AlphaFoldDB" id="A0A4Q8L9T4"/>
<dbReference type="CDD" id="cd18722">
    <property type="entry name" value="PIN_NicB-like"/>
    <property type="match status" value="1"/>
</dbReference>
<dbReference type="Gene3D" id="3.40.50.1010">
    <property type="entry name" value="5'-nuclease"/>
    <property type="match status" value="1"/>
</dbReference>
<dbReference type="InterPro" id="IPR021139">
    <property type="entry name" value="NYN"/>
</dbReference>
<organism evidence="2 3">
    <name type="scientific">Pseudoxanthomonas winnipegensis</name>
    <dbReference type="NCBI Taxonomy" id="2480810"/>
    <lineage>
        <taxon>Bacteria</taxon>
        <taxon>Pseudomonadati</taxon>
        <taxon>Pseudomonadota</taxon>
        <taxon>Gammaproteobacteria</taxon>
        <taxon>Lysobacterales</taxon>
        <taxon>Lysobacteraceae</taxon>
        <taxon>Pseudoxanthomonas</taxon>
    </lineage>
</organism>
<evidence type="ECO:0000313" key="2">
    <source>
        <dbReference type="EMBL" id="TAA25300.1"/>
    </source>
</evidence>
<evidence type="ECO:0000259" key="1">
    <source>
        <dbReference type="Pfam" id="PF01936"/>
    </source>
</evidence>
<accession>A0A4Q8L9T4</accession>
<reference evidence="2 3" key="1">
    <citation type="submission" date="2019-02" db="EMBL/GenBank/DDBJ databases">
        <title>WGS of Pseudoxanthomonas species novum from clinical isolates.</title>
        <authorList>
            <person name="Bernier A.-M."/>
            <person name="Bernard K."/>
            <person name="Vachon A."/>
        </authorList>
    </citation>
    <scope>NUCLEOTIDE SEQUENCE [LARGE SCALE GENOMIC DNA]</scope>
    <source>
        <strain evidence="2 3">NML171202</strain>
    </source>
</reference>
<protein>
    <submittedName>
        <fullName evidence="2">NYN domain-containing protein</fullName>
    </submittedName>
</protein>
<dbReference type="EMBL" id="SHMB01000009">
    <property type="protein sequence ID" value="TAA25300.1"/>
    <property type="molecule type" value="Genomic_DNA"/>
</dbReference>
<name>A0A4Q8L9T4_9GAMM</name>
<dbReference type="GO" id="GO:0004540">
    <property type="term" value="F:RNA nuclease activity"/>
    <property type="evidence" value="ECO:0007669"/>
    <property type="project" value="InterPro"/>
</dbReference>
<evidence type="ECO:0000313" key="3">
    <source>
        <dbReference type="Proteomes" id="UP000291286"/>
    </source>
</evidence>
<feature type="domain" description="NYN" evidence="1">
    <location>
        <begin position="2"/>
        <end position="162"/>
    </location>
</feature>
<dbReference type="RefSeq" id="WP_130521176.1">
    <property type="nucleotide sequence ID" value="NZ_SHMA01000009.1"/>
</dbReference>
<comment type="caution">
    <text evidence="2">The sequence shown here is derived from an EMBL/GenBank/DDBJ whole genome shotgun (WGS) entry which is preliminary data.</text>
</comment>
<proteinExistence type="predicted"/>